<feature type="domain" description="Metallo-beta-lactamase" evidence="12">
    <location>
        <begin position="546"/>
        <end position="772"/>
    </location>
</feature>
<dbReference type="Pfam" id="PF13691">
    <property type="entry name" value="Lactamase_B_4"/>
    <property type="match status" value="1"/>
</dbReference>
<evidence type="ECO:0000256" key="2">
    <source>
        <dbReference type="ARBA" id="ARBA00001947"/>
    </source>
</evidence>
<dbReference type="PANTHER" id="PTHR12553:SF49">
    <property type="entry name" value="ZINC PHOSPHODIESTERASE ELAC PROTEIN 2"/>
    <property type="match status" value="1"/>
</dbReference>
<dbReference type="GO" id="GO:1990180">
    <property type="term" value="P:mitochondrial tRNA 3'-end processing"/>
    <property type="evidence" value="ECO:0007669"/>
    <property type="project" value="TreeGrafter"/>
</dbReference>
<sequence>MKAYIQILSTGTEDCSPSVAFHIDSQRYLVNCGEGTQRLCLESKFRLSKLKTMFFTRVNWETFGGAPGMLLTLSAGEVDRIKLLGGENLTHALVSTRHFVYRNTMAVDTFEFGDNIKTYKDENLRVTAVLTYPENFVQAPSIASPVDESISSEDGSSNTTPSESVVDMSETASTNAGSKRSSGDNHTSHATKRSMTPQEVRKQMLANMFNLSNPKPPTSKKAKLDSRKAKAATDVDLIEAAHLAGDTGCGPKRPSNFRLKDLPRTNPNPVVVNYIFQSPDYVGKFNKDAAIALGVKPGPLFSSLVRGESVLSKSGELVHPHQVISGARPGRVFMVIDCPSVEYLSSLLNAKEFERFQTLDSDSETAASKLQAECIVHLSGHSILNHPEYKAWMERFGPETQHIFANQDFCSQKLIWRSQARSCYRLSKLDPTIFPLPYYNNTPKHDLKDFEKLPIKAKVAESMLSYMLEPKAEWDYTEVVKPLRRLDEQEFSGGEIKPYLQEYYELAEKAKGNIKGESGIAEDFPGSEVVMTALGTGSSHPSKYRNVSSTLVDIPNGATFMLDVGEGTYGQMFRQFGRRGDSADQIDGVDDRIKRLRGIFISHLHADHHLGIVTVIDRWNKLHGPNPESLYVIAPSKYDSFLRELSEVQDFGYNNVKFIHSDDIVFWRGEDDERRIHAQPLMTSLFESSGFSEISTVDVIHCPWAYGISMTHRDGWKIVYSGDTRPCENLVEAGQGATVLLHEATFEDDMPELALAKKHSTTGEAVMVGEGMGAKITMLTHFSQRYPKIPFFEYEDKSTVIGICFDMMSVKLGQMLQLPKYLPALQSLFSPQSEEAEDGEGEGQEVQQE</sequence>
<feature type="compositionally biased region" description="Polar residues" evidence="11">
    <location>
        <begin position="170"/>
        <end position="180"/>
    </location>
</feature>
<comment type="caution">
    <text evidence="13">The sequence shown here is derived from an EMBL/GenBank/DDBJ whole genome shotgun (WGS) entry which is preliminary data.</text>
</comment>
<dbReference type="InterPro" id="IPR001279">
    <property type="entry name" value="Metallo-B-lactamas"/>
</dbReference>
<protein>
    <recommendedName>
        <fullName evidence="4">ribonuclease Z</fullName>
        <ecNumber evidence="4">3.1.26.11</ecNumber>
    </recommendedName>
</protein>
<evidence type="ECO:0000259" key="12">
    <source>
        <dbReference type="SMART" id="SM00849"/>
    </source>
</evidence>
<evidence type="ECO:0000256" key="1">
    <source>
        <dbReference type="ARBA" id="ARBA00000402"/>
    </source>
</evidence>
<evidence type="ECO:0000256" key="9">
    <source>
        <dbReference type="ARBA" id="ARBA00022801"/>
    </source>
</evidence>
<proteinExistence type="inferred from homology"/>
<dbReference type="PANTHER" id="PTHR12553">
    <property type="entry name" value="ZINC PHOSPHODIESTERASE ELAC PROTEIN 2"/>
    <property type="match status" value="1"/>
</dbReference>
<comment type="cofactor">
    <cofactor evidence="2">
        <name>Zn(2+)</name>
        <dbReference type="ChEBI" id="CHEBI:29105"/>
    </cofactor>
</comment>
<gene>
    <name evidence="13" type="primary">ELAC2</name>
    <name evidence="13" type="ORF">BGZ80_003908</name>
</gene>
<dbReference type="Proteomes" id="UP000703661">
    <property type="component" value="Unassembled WGS sequence"/>
</dbReference>
<evidence type="ECO:0000313" key="13">
    <source>
        <dbReference type="EMBL" id="KAG0008060.1"/>
    </source>
</evidence>
<keyword evidence="14" id="KW-1185">Reference proteome</keyword>
<dbReference type="AlphaFoldDB" id="A0A9P6MMY9"/>
<dbReference type="OrthoDB" id="527344at2759"/>
<keyword evidence="7" id="KW-0479">Metal-binding</keyword>
<dbReference type="InterPro" id="IPR047151">
    <property type="entry name" value="RNZ2-like"/>
</dbReference>
<name>A0A9P6MMY9_9FUNG</name>
<dbReference type="GO" id="GO:0005739">
    <property type="term" value="C:mitochondrion"/>
    <property type="evidence" value="ECO:0007669"/>
    <property type="project" value="TreeGrafter"/>
</dbReference>
<evidence type="ECO:0000256" key="8">
    <source>
        <dbReference type="ARBA" id="ARBA00022759"/>
    </source>
</evidence>
<feature type="compositionally biased region" description="Polar residues" evidence="11">
    <location>
        <begin position="152"/>
        <end position="163"/>
    </location>
</feature>
<dbReference type="CDD" id="cd07718">
    <property type="entry name" value="RNaseZ_ELAC1_ELAC2-C-term-like_MBL-fold"/>
    <property type="match status" value="1"/>
</dbReference>
<dbReference type="GO" id="GO:0042781">
    <property type="term" value="F:3'-tRNA processing endoribonuclease activity"/>
    <property type="evidence" value="ECO:0007669"/>
    <property type="project" value="UniProtKB-EC"/>
</dbReference>
<keyword evidence="10" id="KW-0862">Zinc</keyword>
<keyword evidence="9" id="KW-0378">Hydrolase</keyword>
<dbReference type="EC" id="3.1.26.11" evidence="4"/>
<accession>A0A9P6MMY9</accession>
<comment type="similarity">
    <text evidence="3">Belongs to the RNase Z family.</text>
</comment>
<evidence type="ECO:0000313" key="14">
    <source>
        <dbReference type="Proteomes" id="UP000703661"/>
    </source>
</evidence>
<feature type="region of interest" description="Disordered" evidence="11">
    <location>
        <begin position="144"/>
        <end position="198"/>
    </location>
</feature>
<evidence type="ECO:0000256" key="11">
    <source>
        <dbReference type="SAM" id="MobiDB-lite"/>
    </source>
</evidence>
<dbReference type="Pfam" id="PF12706">
    <property type="entry name" value="Lactamase_B_2"/>
    <property type="match status" value="1"/>
</dbReference>
<keyword evidence="8" id="KW-0255">Endonuclease</keyword>
<dbReference type="Gene3D" id="3.60.15.10">
    <property type="entry name" value="Ribonuclease Z/Hydroxyacylglutathione hydrolase-like"/>
    <property type="match status" value="2"/>
</dbReference>
<evidence type="ECO:0000256" key="5">
    <source>
        <dbReference type="ARBA" id="ARBA00022694"/>
    </source>
</evidence>
<organism evidence="13 14">
    <name type="scientific">Entomortierella chlamydospora</name>
    <dbReference type="NCBI Taxonomy" id="101097"/>
    <lineage>
        <taxon>Eukaryota</taxon>
        <taxon>Fungi</taxon>
        <taxon>Fungi incertae sedis</taxon>
        <taxon>Mucoromycota</taxon>
        <taxon>Mortierellomycotina</taxon>
        <taxon>Mortierellomycetes</taxon>
        <taxon>Mortierellales</taxon>
        <taxon>Mortierellaceae</taxon>
        <taxon>Entomortierella</taxon>
    </lineage>
</organism>
<comment type="catalytic activity">
    <reaction evidence="1">
        <text>Endonucleolytic cleavage of RNA, removing extra 3' nucleotides from tRNA precursor, generating 3' termini of tRNAs. A 3'-hydroxy group is left at the tRNA terminus and a 5'-phosphoryl group is left at the trailer molecule.</text>
        <dbReference type="EC" id="3.1.26.11"/>
    </reaction>
</comment>
<keyword evidence="5" id="KW-0819">tRNA processing</keyword>
<keyword evidence="6" id="KW-0540">Nuclease</keyword>
<dbReference type="GO" id="GO:0046872">
    <property type="term" value="F:metal ion binding"/>
    <property type="evidence" value="ECO:0007669"/>
    <property type="project" value="UniProtKB-KW"/>
</dbReference>
<evidence type="ECO:0000256" key="3">
    <source>
        <dbReference type="ARBA" id="ARBA00007823"/>
    </source>
</evidence>
<evidence type="ECO:0000256" key="4">
    <source>
        <dbReference type="ARBA" id="ARBA00012477"/>
    </source>
</evidence>
<reference evidence="13" key="1">
    <citation type="journal article" date="2020" name="Fungal Divers.">
        <title>Resolving the Mortierellaceae phylogeny through synthesis of multi-gene phylogenetics and phylogenomics.</title>
        <authorList>
            <person name="Vandepol N."/>
            <person name="Liber J."/>
            <person name="Desiro A."/>
            <person name="Na H."/>
            <person name="Kennedy M."/>
            <person name="Barry K."/>
            <person name="Grigoriev I.V."/>
            <person name="Miller A.N."/>
            <person name="O'Donnell K."/>
            <person name="Stajich J.E."/>
            <person name="Bonito G."/>
        </authorList>
    </citation>
    <scope>NUCLEOTIDE SEQUENCE</scope>
    <source>
        <strain evidence="13">NRRL 2769</strain>
    </source>
</reference>
<evidence type="ECO:0000256" key="6">
    <source>
        <dbReference type="ARBA" id="ARBA00022722"/>
    </source>
</evidence>
<dbReference type="EMBL" id="JAAAID010002061">
    <property type="protein sequence ID" value="KAG0008060.1"/>
    <property type="molecule type" value="Genomic_DNA"/>
</dbReference>
<dbReference type="SMART" id="SM00849">
    <property type="entry name" value="Lactamase_B"/>
    <property type="match status" value="1"/>
</dbReference>
<dbReference type="SUPFAM" id="SSF56281">
    <property type="entry name" value="Metallo-hydrolase/oxidoreductase"/>
    <property type="match status" value="2"/>
</dbReference>
<dbReference type="InterPro" id="IPR036866">
    <property type="entry name" value="RibonucZ/Hydroxyglut_hydro"/>
</dbReference>
<dbReference type="InterPro" id="IPR027794">
    <property type="entry name" value="tRNase_Z_dom"/>
</dbReference>
<evidence type="ECO:0000256" key="10">
    <source>
        <dbReference type="ARBA" id="ARBA00022833"/>
    </source>
</evidence>
<evidence type="ECO:0000256" key="7">
    <source>
        <dbReference type="ARBA" id="ARBA00022723"/>
    </source>
</evidence>